<dbReference type="FunFam" id="3.30.1360.30:FF:000003">
    <property type="entry name" value="Glutamyl-tRNA(Gln) amidotransferase subunit E"/>
    <property type="match status" value="1"/>
</dbReference>
<dbReference type="InterPro" id="IPR029351">
    <property type="entry name" value="GAD_dom"/>
</dbReference>
<organism evidence="8 9">
    <name type="scientific">candidate division MSBL1 archaeon SCGC-AAA382A13</name>
    <dbReference type="NCBI Taxonomy" id="1698279"/>
    <lineage>
        <taxon>Archaea</taxon>
        <taxon>Methanobacteriati</taxon>
        <taxon>Methanobacteriota</taxon>
        <taxon>candidate division MSBL1</taxon>
    </lineage>
</organism>
<evidence type="ECO:0000259" key="7">
    <source>
        <dbReference type="SMART" id="SM00845"/>
    </source>
</evidence>
<keyword evidence="9" id="KW-1185">Reference proteome</keyword>
<dbReference type="InterPro" id="IPR004115">
    <property type="entry name" value="GAD-like_sf"/>
</dbReference>
<dbReference type="SUPFAM" id="SSF55261">
    <property type="entry name" value="GAD domain-like"/>
    <property type="match status" value="1"/>
</dbReference>
<evidence type="ECO:0000256" key="2">
    <source>
        <dbReference type="ARBA" id="ARBA00022741"/>
    </source>
</evidence>
<dbReference type="InterPro" id="IPR006075">
    <property type="entry name" value="Asn/Gln-tRNA_Trfase_suB/E_cat"/>
</dbReference>
<keyword evidence="2 6" id="KW-0547">Nucleotide-binding</keyword>
<dbReference type="Pfam" id="PF02934">
    <property type="entry name" value="GatB_N"/>
    <property type="match status" value="1"/>
</dbReference>
<comment type="caution">
    <text evidence="8">The sequence shown here is derived from an EMBL/GenBank/DDBJ whole genome shotgun (WGS) entry which is preliminary data.</text>
</comment>
<dbReference type="Proteomes" id="UP000070311">
    <property type="component" value="Unassembled WGS sequence"/>
</dbReference>
<dbReference type="InterPro" id="IPR017958">
    <property type="entry name" value="Gln-tRNA_amidoTrfase_suB_CS"/>
</dbReference>
<dbReference type="NCBIfam" id="NF003107">
    <property type="entry name" value="PRK04028.1"/>
    <property type="match status" value="1"/>
</dbReference>
<dbReference type="InterPro" id="IPR014746">
    <property type="entry name" value="Gln_synth/guanido_kin_cat_dom"/>
</dbReference>
<comment type="function">
    <text evidence="6">Allows the formation of correctly charged Gln-tRNA(Gln) through the transamidation of misacylated Glu-tRNA(Gln) in organisms which lack glutaminyl-tRNA synthetase. The reaction takes place in the presence of glutamine and ATP through an activated gamma-phospho-Glu-tRNA(Gln). The GatDE system is specific for glutamate and does not act on aspartate.</text>
</comment>
<dbReference type="EC" id="6.3.5.-" evidence="6"/>
<evidence type="ECO:0000313" key="9">
    <source>
        <dbReference type="Proteomes" id="UP000070311"/>
    </source>
</evidence>
<evidence type="ECO:0000256" key="6">
    <source>
        <dbReference type="HAMAP-Rule" id="MF_00588"/>
    </source>
</evidence>
<gene>
    <name evidence="6" type="primary">gatE</name>
    <name evidence="8" type="ORF">AKJ50_02540</name>
</gene>
<feature type="domain" description="Asn/Gln amidotransferase" evidence="7">
    <location>
        <begin position="483"/>
        <end position="623"/>
    </location>
</feature>
<dbReference type="SUPFAM" id="SSF89095">
    <property type="entry name" value="GatB/YqeY motif"/>
    <property type="match status" value="1"/>
</dbReference>
<dbReference type="GO" id="GO:0005524">
    <property type="term" value="F:ATP binding"/>
    <property type="evidence" value="ECO:0007669"/>
    <property type="project" value="UniProtKB-KW"/>
</dbReference>
<proteinExistence type="inferred from homology"/>
<accession>A0A133VD10</accession>
<evidence type="ECO:0000256" key="3">
    <source>
        <dbReference type="ARBA" id="ARBA00022840"/>
    </source>
</evidence>
<evidence type="ECO:0000256" key="5">
    <source>
        <dbReference type="ARBA" id="ARBA00047913"/>
    </source>
</evidence>
<dbReference type="InterPro" id="IPR042114">
    <property type="entry name" value="GatB_C_1"/>
</dbReference>
<keyword evidence="8" id="KW-0808">Transferase</keyword>
<protein>
    <recommendedName>
        <fullName evidence="6">Glutamyl-tRNA(Gln) amidotransferase subunit E</fullName>
        <shortName evidence="6">Glu-ADT subunit E</shortName>
        <ecNumber evidence="6">6.3.5.-</ecNumber>
    </recommendedName>
</protein>
<dbReference type="PROSITE" id="PS01234">
    <property type="entry name" value="GATB"/>
    <property type="match status" value="1"/>
</dbReference>
<dbReference type="InterPro" id="IPR017959">
    <property type="entry name" value="Asn/Gln-tRNA_amidoTrfase_suB/E"/>
</dbReference>
<evidence type="ECO:0000256" key="4">
    <source>
        <dbReference type="ARBA" id="ARBA00022917"/>
    </source>
</evidence>
<dbReference type="InterPro" id="IPR004414">
    <property type="entry name" value="GatE"/>
</dbReference>
<dbReference type="Pfam" id="PF02938">
    <property type="entry name" value="GAD"/>
    <property type="match status" value="1"/>
</dbReference>
<dbReference type="NCBIfam" id="TIGR00134">
    <property type="entry name" value="gatE_arch"/>
    <property type="match status" value="1"/>
</dbReference>
<keyword evidence="4 6" id="KW-0648">Protein biosynthesis</keyword>
<dbReference type="HAMAP" id="MF_00588">
    <property type="entry name" value="GatE"/>
    <property type="match status" value="1"/>
</dbReference>
<dbReference type="PATRIC" id="fig|1698279.3.peg.556"/>
<dbReference type="GO" id="GO:0004812">
    <property type="term" value="F:aminoacyl-tRNA ligase activity"/>
    <property type="evidence" value="ECO:0007669"/>
    <property type="project" value="InterPro"/>
</dbReference>
<dbReference type="GO" id="GO:0050567">
    <property type="term" value="F:glutaminyl-tRNA synthase (glutamine-hydrolyzing) activity"/>
    <property type="evidence" value="ECO:0007669"/>
    <property type="project" value="UniProtKB-UniRule"/>
</dbReference>
<dbReference type="PANTHER" id="PTHR11659:SF2">
    <property type="entry name" value="GLUTAMYL-TRNA(GLN) AMIDOTRANSFERASE SUBUNIT E"/>
    <property type="match status" value="1"/>
</dbReference>
<dbReference type="GO" id="GO:0070681">
    <property type="term" value="P:glutaminyl-tRNAGln biosynthesis via transamidation"/>
    <property type="evidence" value="ECO:0007669"/>
    <property type="project" value="TreeGrafter"/>
</dbReference>
<dbReference type="InterPro" id="IPR003789">
    <property type="entry name" value="Asn/Gln_tRNA_amidoTrase-B-like"/>
</dbReference>
<comment type="catalytic activity">
    <reaction evidence="5 6">
        <text>L-glutamyl-tRNA(Gln) + L-glutamine + ATP + H2O = L-glutaminyl-tRNA(Gln) + L-glutamate + ADP + phosphate + H(+)</text>
        <dbReference type="Rhea" id="RHEA:17521"/>
        <dbReference type="Rhea" id="RHEA-COMP:9681"/>
        <dbReference type="Rhea" id="RHEA-COMP:9684"/>
        <dbReference type="ChEBI" id="CHEBI:15377"/>
        <dbReference type="ChEBI" id="CHEBI:15378"/>
        <dbReference type="ChEBI" id="CHEBI:29985"/>
        <dbReference type="ChEBI" id="CHEBI:30616"/>
        <dbReference type="ChEBI" id="CHEBI:43474"/>
        <dbReference type="ChEBI" id="CHEBI:58359"/>
        <dbReference type="ChEBI" id="CHEBI:78520"/>
        <dbReference type="ChEBI" id="CHEBI:78521"/>
        <dbReference type="ChEBI" id="CHEBI:456216"/>
    </reaction>
</comment>
<evidence type="ECO:0000313" key="8">
    <source>
        <dbReference type="EMBL" id="KXB04311.1"/>
    </source>
</evidence>
<dbReference type="SMART" id="SM00845">
    <property type="entry name" value="GatB_Yqey"/>
    <property type="match status" value="1"/>
</dbReference>
<keyword evidence="1 6" id="KW-0436">Ligase</keyword>
<dbReference type="Pfam" id="PF02637">
    <property type="entry name" value="GatB_Yqey"/>
    <property type="match status" value="1"/>
</dbReference>
<dbReference type="InterPro" id="IPR023168">
    <property type="entry name" value="GatB_Yqey_C_2"/>
</dbReference>
<dbReference type="GO" id="GO:0006412">
    <property type="term" value="P:translation"/>
    <property type="evidence" value="ECO:0007669"/>
    <property type="project" value="UniProtKB-UniRule"/>
</dbReference>
<name>A0A133VD10_9EURY</name>
<dbReference type="GO" id="GO:0005737">
    <property type="term" value="C:cytoplasm"/>
    <property type="evidence" value="ECO:0007669"/>
    <property type="project" value="InterPro"/>
</dbReference>
<dbReference type="EMBL" id="LHYD01000072">
    <property type="protein sequence ID" value="KXB04311.1"/>
    <property type="molecule type" value="Genomic_DNA"/>
</dbReference>
<dbReference type="InterPro" id="IPR018027">
    <property type="entry name" value="Asn/Gln_amidotransferase"/>
</dbReference>
<dbReference type="Gene3D" id="3.30.1360.30">
    <property type="entry name" value="GAD-like domain"/>
    <property type="match status" value="1"/>
</dbReference>
<reference evidence="8 9" key="1">
    <citation type="journal article" date="2016" name="Sci. Rep.">
        <title>Metabolic traits of an uncultured archaeal lineage -MSBL1- from brine pools of the Red Sea.</title>
        <authorList>
            <person name="Mwirichia R."/>
            <person name="Alam I."/>
            <person name="Rashid M."/>
            <person name="Vinu M."/>
            <person name="Ba-Alawi W."/>
            <person name="Anthony Kamau A."/>
            <person name="Kamanda Ngugi D."/>
            <person name="Goker M."/>
            <person name="Klenk H.P."/>
            <person name="Bajic V."/>
            <person name="Stingl U."/>
        </authorList>
    </citation>
    <scope>NUCLEOTIDE SEQUENCE [LARGE SCALE GENOMIC DNA]</scope>
    <source>
        <strain evidence="8">SCGC-AAA382A13</strain>
    </source>
</reference>
<dbReference type="Gene3D" id="1.10.10.410">
    <property type="match status" value="1"/>
</dbReference>
<keyword evidence="3 6" id="KW-0067">ATP-binding</keyword>
<dbReference type="Gene3D" id="1.10.150.380">
    <property type="entry name" value="GatB domain, N-terminal subdomain"/>
    <property type="match status" value="1"/>
</dbReference>
<dbReference type="PANTHER" id="PTHR11659">
    <property type="entry name" value="GLUTAMYL-TRNA GLN AMIDOTRANSFERASE SUBUNIT B MITOCHONDRIAL AND PROKARYOTIC PET112-RELATED"/>
    <property type="match status" value="1"/>
</dbReference>
<sequence length="628" mass="70129">MKLDYEELGLKVGFEIHQELDTNKLFCECPSILKDEDPQVTVDRELRPTESELGEIDRAALAEEAKSKKFRYEVHPDSVCLVELDEEPPHLVNEEAIEIALEASLLLDANPADEAHVMRKTVIDGSNTAGFQRTILIATDGVMKINGNEISLPTICLEEDAARKIDETSEYVTYRLDRLGIPLLEIATGPDFNDPETPVKAAEKIGKMLRATGNVKRGIGTIRQDVNVSIEKGARQEIKGVQELSLIKTVIEREAQRQVKLLEIKEELEKRNASKVEGKIVDVTNVFSNTDSKILDKAISNGGGVFAVKLEGLSGLLGKELIPDHRFGTELSDYAKVYGKVDGIFHTDELPSYGITEEEVNRLEDEVGALEDDAVVIIADNENKSRKGLEAVIDRVNKAFDGVPEETRRALSNGNTQYMRPLPGSARMYVETDVPPVKVTEDRIREIRKELPERPSEKKQRYEKEFNLSEELAKQLSISDKASFFEEIIEEYNVDPTLVASTLEQTLAQLERENVPVENITNDSLREVFGLIEKGEISKDAVLQLLEEVGKGFDVKEAVEKLGISKMEEDKVSKIVSEVVEEKEDLILERGETAINALMGVVMQKIGGKADGKKVHKLLEKKIKEKLN</sequence>
<evidence type="ECO:0000256" key="1">
    <source>
        <dbReference type="ARBA" id="ARBA00022598"/>
    </source>
</evidence>
<dbReference type="GO" id="GO:0016740">
    <property type="term" value="F:transferase activity"/>
    <property type="evidence" value="ECO:0007669"/>
    <property type="project" value="UniProtKB-KW"/>
</dbReference>
<comment type="subunit">
    <text evidence="6">Heterodimer of GatD and GatE.</text>
</comment>
<dbReference type="SUPFAM" id="SSF55931">
    <property type="entry name" value="Glutamine synthetase/guanido kinase"/>
    <property type="match status" value="1"/>
</dbReference>
<dbReference type="AlphaFoldDB" id="A0A133VD10"/>
<comment type="similarity">
    <text evidence="6">Belongs to the GatB/GatE family. GatE subfamily.</text>
</comment>